<keyword evidence="4" id="KW-1185">Reference proteome</keyword>
<evidence type="ECO:0000256" key="2">
    <source>
        <dbReference type="SAM" id="MobiDB-lite"/>
    </source>
</evidence>
<dbReference type="RefSeq" id="WP_247975133.1">
    <property type="nucleotide sequence ID" value="NZ_CP095848.1"/>
</dbReference>
<protein>
    <submittedName>
        <fullName evidence="3">WG repeat-containing protein</fullName>
    </submittedName>
</protein>
<feature type="coiled-coil region" evidence="1">
    <location>
        <begin position="253"/>
        <end position="360"/>
    </location>
</feature>
<organism evidence="3 4">
    <name type="scientific">Hymenobacter sublimis</name>
    <dbReference type="NCBI Taxonomy" id="2933777"/>
    <lineage>
        <taxon>Bacteria</taxon>
        <taxon>Pseudomonadati</taxon>
        <taxon>Bacteroidota</taxon>
        <taxon>Cytophagia</taxon>
        <taxon>Cytophagales</taxon>
        <taxon>Hymenobacteraceae</taxon>
        <taxon>Hymenobacter</taxon>
    </lineage>
</organism>
<feature type="region of interest" description="Disordered" evidence="2">
    <location>
        <begin position="367"/>
        <end position="439"/>
    </location>
</feature>
<accession>A0ABY4J7H0</accession>
<dbReference type="Proteomes" id="UP000829647">
    <property type="component" value="Chromosome"/>
</dbReference>
<feature type="compositionally biased region" description="Pro residues" evidence="2">
    <location>
        <begin position="421"/>
        <end position="430"/>
    </location>
</feature>
<evidence type="ECO:0000313" key="4">
    <source>
        <dbReference type="Proteomes" id="UP000829647"/>
    </source>
</evidence>
<evidence type="ECO:0000313" key="3">
    <source>
        <dbReference type="EMBL" id="UPL48772.1"/>
    </source>
</evidence>
<sequence length="702" mass="76356">MLHIYQSAPFSSPSRQQQFEAVVAALRAEAGAPYTLVLANITPDPSQPDLQLDAVVIRPRSLTILQLIAAGGLLHIPDLRASTWLLDGIPLELPGEAANPFALFEQQRTVLATWLAPHLPPEAANLQFTTGLVLFGAPVRFGPEVEARMAAVPAASTFHLLADPARFTRRLAQLATPEIDLTPADLEQLVHSLGITAASPPAAAAPEPDQPVAAEPARAGDLLRQKAGQLWRWLGAEDVDELDRRSTGYEVDLEARSQEKQELEQLRTSLQTDLSQQLRAMETRETEREQRIQQLQQQLAAAPVAAEAPDLQAQLATEKREKDALESSIQAYRTELENRNQELGSKIQQLENLIQRLSAAPTVVPPGSTAVLPEPPALPKPTAEPTPAPEPPVVPLAAPVLPAPPVTAAPTAPSPTTTVPPTAPKPPITTPPRREQFGRPAEARQRLLAGLDRWRPALRQLTGRFGPWVAKVRQQPRQTLYAASAGIALLVAVGIVRCSSAGAPVPFQEQGRYGLLASNGDTLLPARYTTIGEFKNHVAVVEQNGVFGFIRDDGTEVVKPAYDALYPYSDGYARARVGQLYTFLDATGQEFGAYYYAARDFAGGYAAVLDYRGWHYLTGPDEPATAPVIFQEAYSFEQELARVKTQNKFTFIGPEYLADTTVGTAPFGRYTSATDFDAQGRARVSQQGRTFFIDRDGDEVKE</sequence>
<dbReference type="Pfam" id="PF14903">
    <property type="entry name" value="WG_beta_rep"/>
    <property type="match status" value="3"/>
</dbReference>
<dbReference type="EMBL" id="CP095848">
    <property type="protein sequence ID" value="UPL48772.1"/>
    <property type="molecule type" value="Genomic_DNA"/>
</dbReference>
<dbReference type="InterPro" id="IPR032774">
    <property type="entry name" value="WG_beta_rep"/>
</dbReference>
<gene>
    <name evidence="3" type="ORF">MWH26_16475</name>
</gene>
<evidence type="ECO:0000256" key="1">
    <source>
        <dbReference type="SAM" id="Coils"/>
    </source>
</evidence>
<feature type="compositionally biased region" description="Pro residues" evidence="2">
    <location>
        <begin position="373"/>
        <end position="394"/>
    </location>
</feature>
<feature type="compositionally biased region" description="Low complexity" evidence="2">
    <location>
        <begin position="408"/>
        <end position="420"/>
    </location>
</feature>
<reference evidence="3 4" key="1">
    <citation type="submission" date="2022-04" db="EMBL/GenBank/DDBJ databases">
        <title>Hymenobacter sp. isolated from the air.</title>
        <authorList>
            <person name="Won M."/>
            <person name="Lee C.-M."/>
            <person name="Woen H.-Y."/>
            <person name="Kwon S.-W."/>
        </authorList>
    </citation>
    <scope>NUCLEOTIDE SEQUENCE [LARGE SCALE GENOMIC DNA]</scope>
    <source>
        <strain evidence="4">5516 S-25</strain>
    </source>
</reference>
<name>A0ABY4J7H0_9BACT</name>
<dbReference type="PANTHER" id="PTHR37841:SF1">
    <property type="entry name" value="DUF3298 DOMAIN-CONTAINING PROTEIN"/>
    <property type="match status" value="1"/>
</dbReference>
<dbReference type="PANTHER" id="PTHR37841">
    <property type="entry name" value="GLR2918 PROTEIN"/>
    <property type="match status" value="1"/>
</dbReference>
<proteinExistence type="predicted"/>
<keyword evidence="1" id="KW-0175">Coiled coil</keyword>